<sequence length="82" mass="9068">MLRRQCPCTALRCLLLPRPGRRTPRPLSARLRSSECGSQCRRLRSAILTCGVSDSCSDLAPMVLRTDQTPCSQTGDPPWRGP</sequence>
<reference evidence="1" key="2">
    <citation type="submission" date="2015-03" db="EMBL/GenBank/DDBJ databases">
        <authorList>
            <person name="Chow C.-E.T."/>
            <person name="Winget D.M."/>
            <person name="White R.A.III."/>
            <person name="Hallam S.J."/>
            <person name="Suttle C.A."/>
        </authorList>
    </citation>
    <scope>NUCLEOTIDE SEQUENCE</scope>
    <source>
        <strain evidence="1">Oxic1_6</strain>
    </source>
</reference>
<accession>A0A0F7L808</accession>
<evidence type="ECO:0000313" key="1">
    <source>
        <dbReference type="EMBL" id="AKH48080.1"/>
    </source>
</evidence>
<reference evidence="1" key="1">
    <citation type="journal article" date="2015" name="Front. Microbiol.">
        <title>Combining genomic sequencing methods to explore viral diversity and reveal potential virus-host interactions.</title>
        <authorList>
            <person name="Chow C.E."/>
            <person name="Winget D.M."/>
            <person name="White R.A.III."/>
            <person name="Hallam S.J."/>
            <person name="Suttle C.A."/>
        </authorList>
    </citation>
    <scope>NUCLEOTIDE SEQUENCE</scope>
    <source>
        <strain evidence="1">Oxic1_6</strain>
    </source>
</reference>
<proteinExistence type="predicted"/>
<dbReference type="EMBL" id="KR029601">
    <property type="protein sequence ID" value="AKH48080.1"/>
    <property type="molecule type" value="Genomic_DNA"/>
</dbReference>
<name>A0A0F7L808_9VIRU</name>
<protein>
    <submittedName>
        <fullName evidence="1">Uncharacterized protein</fullName>
    </submittedName>
</protein>
<organism evidence="1">
    <name type="scientific">uncultured marine virus</name>
    <dbReference type="NCBI Taxonomy" id="186617"/>
    <lineage>
        <taxon>Viruses</taxon>
        <taxon>environmental samples</taxon>
    </lineage>
</organism>